<dbReference type="RefSeq" id="WP_243558285.1">
    <property type="nucleotide sequence ID" value="NZ_CP094528.1"/>
</dbReference>
<dbReference type="PROSITE" id="PS50977">
    <property type="entry name" value="HTH_TETR_2"/>
    <property type="match status" value="1"/>
</dbReference>
<evidence type="ECO:0000256" key="4">
    <source>
        <dbReference type="PROSITE-ProRule" id="PRU00335"/>
    </source>
</evidence>
<dbReference type="InterPro" id="IPR001647">
    <property type="entry name" value="HTH_TetR"/>
</dbReference>
<evidence type="ECO:0000256" key="2">
    <source>
        <dbReference type="ARBA" id="ARBA00023125"/>
    </source>
</evidence>
<dbReference type="PANTHER" id="PTHR30055:SF234">
    <property type="entry name" value="HTH-TYPE TRANSCRIPTIONAL REGULATOR BETI"/>
    <property type="match status" value="1"/>
</dbReference>
<keyword evidence="1" id="KW-0805">Transcription regulation</keyword>
<dbReference type="InterPro" id="IPR009057">
    <property type="entry name" value="Homeodomain-like_sf"/>
</dbReference>
<dbReference type="PANTHER" id="PTHR30055">
    <property type="entry name" value="HTH-TYPE TRANSCRIPTIONAL REGULATOR RUTR"/>
    <property type="match status" value="1"/>
</dbReference>
<dbReference type="Gene3D" id="1.10.357.10">
    <property type="entry name" value="Tetracycline Repressor, domain 2"/>
    <property type="match status" value="1"/>
</dbReference>
<keyword evidence="7" id="KW-1185">Reference proteome</keyword>
<dbReference type="EMBL" id="CP094528">
    <property type="protein sequence ID" value="UOE45687.1"/>
    <property type="molecule type" value="Genomic_DNA"/>
</dbReference>
<name>A0ABY4C2J4_9MICO</name>
<evidence type="ECO:0000256" key="3">
    <source>
        <dbReference type="ARBA" id="ARBA00023163"/>
    </source>
</evidence>
<dbReference type="InterPro" id="IPR050109">
    <property type="entry name" value="HTH-type_TetR-like_transc_reg"/>
</dbReference>
<protein>
    <submittedName>
        <fullName evidence="6">TetR/AcrR family transcriptional regulator</fullName>
    </submittedName>
</protein>
<dbReference type="Proteomes" id="UP000832097">
    <property type="component" value="Chromosome"/>
</dbReference>
<keyword evidence="3" id="KW-0804">Transcription</keyword>
<sequence>MNAAAERMPRARPLPVEERRAAIAQATVPLLVAHGRDVTTRQIAEASGVAEGTLFRVFPDKEAIIDAAVEAFLDPEPFRDAIRRIDPALPLELKVELVLARLQDRFSGIFGVFSSLGMRARPPVAADAGVIIGIVERLLEPDLERLRVPPAKVLGLLRLIAFSSAMPHFGGWTGLDTAELASLVVHGIASGDADSAAASEPASER</sequence>
<gene>
    <name evidence="6" type="ORF">MTO99_08045</name>
</gene>
<keyword evidence="2 4" id="KW-0238">DNA-binding</keyword>
<feature type="domain" description="HTH tetR-type" evidence="5">
    <location>
        <begin position="17"/>
        <end position="76"/>
    </location>
</feature>
<dbReference type="Pfam" id="PF00440">
    <property type="entry name" value="TetR_N"/>
    <property type="match status" value="1"/>
</dbReference>
<evidence type="ECO:0000313" key="7">
    <source>
        <dbReference type="Proteomes" id="UP000832097"/>
    </source>
</evidence>
<evidence type="ECO:0000256" key="1">
    <source>
        <dbReference type="ARBA" id="ARBA00023015"/>
    </source>
</evidence>
<evidence type="ECO:0000313" key="6">
    <source>
        <dbReference type="EMBL" id="UOE45687.1"/>
    </source>
</evidence>
<proteinExistence type="predicted"/>
<accession>A0ABY4C2J4</accession>
<organism evidence="6 7">
    <name type="scientific">Agromyces larvae</name>
    <dbReference type="NCBI Taxonomy" id="2929802"/>
    <lineage>
        <taxon>Bacteria</taxon>
        <taxon>Bacillati</taxon>
        <taxon>Actinomycetota</taxon>
        <taxon>Actinomycetes</taxon>
        <taxon>Micrococcales</taxon>
        <taxon>Microbacteriaceae</taxon>
        <taxon>Agromyces</taxon>
    </lineage>
</organism>
<dbReference type="SUPFAM" id="SSF46689">
    <property type="entry name" value="Homeodomain-like"/>
    <property type="match status" value="1"/>
</dbReference>
<evidence type="ECO:0000259" key="5">
    <source>
        <dbReference type="PROSITE" id="PS50977"/>
    </source>
</evidence>
<reference evidence="6 7" key="1">
    <citation type="submission" date="2022-03" db="EMBL/GenBank/DDBJ databases">
        <title>Mucilaginibacter sp. isolated from the gut of Protaetia brevitarsis seulensis larvae.</title>
        <authorList>
            <person name="Won M."/>
            <person name="Kim S.-J."/>
            <person name="Kwon S.-W."/>
        </authorList>
    </citation>
    <scope>NUCLEOTIDE SEQUENCE [LARGE SCALE GENOMIC DNA]</scope>
    <source>
        <strain evidence="6 7">CFWR-12</strain>
    </source>
</reference>
<feature type="DNA-binding region" description="H-T-H motif" evidence="4">
    <location>
        <begin position="39"/>
        <end position="58"/>
    </location>
</feature>